<dbReference type="RefSeq" id="WP_386348090.1">
    <property type="nucleotide sequence ID" value="NZ_JBHSFG010000059.1"/>
</dbReference>
<keyword evidence="3" id="KW-1185">Reference proteome</keyword>
<dbReference type="Proteomes" id="UP001596012">
    <property type="component" value="Unassembled WGS sequence"/>
</dbReference>
<reference evidence="3" key="1">
    <citation type="journal article" date="2019" name="Int. J. Syst. Evol. Microbiol.">
        <title>The Global Catalogue of Microorganisms (GCM) 10K type strain sequencing project: providing services to taxonomists for standard genome sequencing and annotation.</title>
        <authorList>
            <consortium name="The Broad Institute Genomics Platform"/>
            <consortium name="The Broad Institute Genome Sequencing Center for Infectious Disease"/>
            <person name="Wu L."/>
            <person name="Ma J."/>
        </authorList>
    </citation>
    <scope>NUCLEOTIDE SEQUENCE [LARGE SCALE GENOMIC DNA]</scope>
    <source>
        <strain evidence="3">DT43</strain>
    </source>
</reference>
<sequence>MSKDHARKRRARRTAQHTGSSYTSANAGTLHTHPAPTLVPVSGAPFGVAHTADMAAASAAIGAGLADCDPCRASAMARLMLGKSLVLAVLAASLPLVPNREFSTVTHVFWDEVQPHANHPYTYVFTAGLGAVERQNFLEDLISIWTMVVPHLGGGGRTLAGADLTSMIINLAPAPPPVYRASRTGFVPTPQGPFPALTLASPDMSGSIQELAERYGFPLYAWDTLPDASAWILQQHSATLHPWGVRQGEGSQSLTLGSAEHPAEATSEWIDAAQRASSVVVMGLWTGDFTSLIHAVQAQEIFAVRARLE</sequence>
<evidence type="ECO:0000313" key="3">
    <source>
        <dbReference type="Proteomes" id="UP001596012"/>
    </source>
</evidence>
<name>A0ABV8YVQ2_9ACTN</name>
<organism evidence="2 3">
    <name type="scientific">Streptomyces xiangluensis</name>
    <dbReference type="NCBI Taxonomy" id="2665720"/>
    <lineage>
        <taxon>Bacteria</taxon>
        <taxon>Bacillati</taxon>
        <taxon>Actinomycetota</taxon>
        <taxon>Actinomycetes</taxon>
        <taxon>Kitasatosporales</taxon>
        <taxon>Streptomycetaceae</taxon>
        <taxon>Streptomyces</taxon>
    </lineage>
</organism>
<evidence type="ECO:0000313" key="2">
    <source>
        <dbReference type="EMBL" id="MFC4469318.1"/>
    </source>
</evidence>
<gene>
    <name evidence="2" type="ORF">ACFPH6_33200</name>
</gene>
<proteinExistence type="predicted"/>
<feature type="region of interest" description="Disordered" evidence="1">
    <location>
        <begin position="1"/>
        <end position="34"/>
    </location>
</feature>
<comment type="caution">
    <text evidence="2">The sequence shown here is derived from an EMBL/GenBank/DDBJ whole genome shotgun (WGS) entry which is preliminary data.</text>
</comment>
<feature type="compositionally biased region" description="Polar residues" evidence="1">
    <location>
        <begin position="16"/>
        <end position="29"/>
    </location>
</feature>
<feature type="compositionally biased region" description="Basic residues" evidence="1">
    <location>
        <begin position="1"/>
        <end position="15"/>
    </location>
</feature>
<evidence type="ECO:0000256" key="1">
    <source>
        <dbReference type="SAM" id="MobiDB-lite"/>
    </source>
</evidence>
<accession>A0ABV8YVQ2</accession>
<dbReference type="EMBL" id="JBHSFG010000059">
    <property type="protein sequence ID" value="MFC4469318.1"/>
    <property type="molecule type" value="Genomic_DNA"/>
</dbReference>
<protein>
    <submittedName>
        <fullName evidence="2">Uncharacterized protein</fullName>
    </submittedName>
</protein>